<sequence length="158" mass="17501">MTTMVVVATTHGSTTEIGERIAATLSSRGVRAHIKDVSEAGKWLYDASNVVIGMPVYKQNLLAEGTMFLESHRTELQGKPLFAFAVGGAPRLDGELAAKLRRFGPREIAYFRGAIDSEKLGFVEKLMLRFAKSPLDADWRDWPAIEDWARDLVSYGVN</sequence>
<organism evidence="2 3">
    <name type="scientific">Nesterenkonia aerolata</name>
    <dbReference type="NCBI Taxonomy" id="3074079"/>
    <lineage>
        <taxon>Bacteria</taxon>
        <taxon>Bacillati</taxon>
        <taxon>Actinomycetota</taxon>
        <taxon>Actinomycetes</taxon>
        <taxon>Micrococcales</taxon>
        <taxon>Micrococcaceae</taxon>
        <taxon>Nesterenkonia</taxon>
    </lineage>
</organism>
<dbReference type="Gene3D" id="3.40.50.360">
    <property type="match status" value="1"/>
</dbReference>
<feature type="domain" description="Flavodoxin-like" evidence="1">
    <location>
        <begin position="3"/>
        <end position="153"/>
    </location>
</feature>
<dbReference type="Proteomes" id="UP001251870">
    <property type="component" value="Unassembled WGS sequence"/>
</dbReference>
<dbReference type="InterPro" id="IPR026816">
    <property type="entry name" value="Flavodoxin_dom"/>
</dbReference>
<dbReference type="PANTHER" id="PTHR38030:SF2">
    <property type="entry name" value="PROTOPORPHYRINOGEN IX DEHYDROGENASE [QUINONE]"/>
    <property type="match status" value="1"/>
</dbReference>
<accession>A0ABU2DPS7</accession>
<dbReference type="PROSITE" id="PS50902">
    <property type="entry name" value="FLAVODOXIN_LIKE"/>
    <property type="match status" value="1"/>
</dbReference>
<evidence type="ECO:0000313" key="3">
    <source>
        <dbReference type="Proteomes" id="UP001251870"/>
    </source>
</evidence>
<gene>
    <name evidence="2" type="ORF">RIL96_02100</name>
</gene>
<dbReference type="PANTHER" id="PTHR38030">
    <property type="entry name" value="PROTOPORPHYRINOGEN IX DEHYDROGENASE [MENAQUINONE]"/>
    <property type="match status" value="1"/>
</dbReference>
<name>A0ABU2DPS7_9MICC</name>
<dbReference type="EMBL" id="JAVKGR010000001">
    <property type="protein sequence ID" value="MDR8018360.1"/>
    <property type="molecule type" value="Genomic_DNA"/>
</dbReference>
<evidence type="ECO:0000259" key="1">
    <source>
        <dbReference type="PROSITE" id="PS50902"/>
    </source>
</evidence>
<reference evidence="2 3" key="1">
    <citation type="submission" date="2023-09" db="EMBL/GenBank/DDBJ databases">
        <title>Description of three actinobacteria isolated from air of manufacturing shop in a pharmaceutical factory.</title>
        <authorList>
            <person name="Zhang D.-F."/>
        </authorList>
    </citation>
    <scope>NUCLEOTIDE SEQUENCE [LARGE SCALE GENOMIC DNA]</scope>
    <source>
        <strain evidence="2 3">LY-0111</strain>
    </source>
</reference>
<proteinExistence type="predicted"/>
<dbReference type="SUPFAM" id="SSF52218">
    <property type="entry name" value="Flavoproteins"/>
    <property type="match status" value="1"/>
</dbReference>
<protein>
    <submittedName>
        <fullName evidence="2">Flavodoxin domain-containing protein</fullName>
    </submittedName>
</protein>
<dbReference type="RefSeq" id="WP_310547337.1">
    <property type="nucleotide sequence ID" value="NZ_JAVKGR010000001.1"/>
</dbReference>
<comment type="caution">
    <text evidence="2">The sequence shown here is derived from an EMBL/GenBank/DDBJ whole genome shotgun (WGS) entry which is preliminary data.</text>
</comment>
<dbReference type="InterPro" id="IPR029039">
    <property type="entry name" value="Flavoprotein-like_sf"/>
</dbReference>
<keyword evidence="3" id="KW-1185">Reference proteome</keyword>
<dbReference type="InterPro" id="IPR008254">
    <property type="entry name" value="Flavodoxin/NO_synth"/>
</dbReference>
<dbReference type="InterPro" id="IPR052200">
    <property type="entry name" value="Protoporphyrinogen_IX_DH"/>
</dbReference>
<evidence type="ECO:0000313" key="2">
    <source>
        <dbReference type="EMBL" id="MDR8018360.1"/>
    </source>
</evidence>
<dbReference type="Pfam" id="PF12724">
    <property type="entry name" value="Flavodoxin_5"/>
    <property type="match status" value="1"/>
</dbReference>